<dbReference type="Pfam" id="PF08100">
    <property type="entry name" value="Dimerisation"/>
    <property type="match status" value="1"/>
</dbReference>
<evidence type="ECO:0000259" key="8">
    <source>
        <dbReference type="Pfam" id="PF08100"/>
    </source>
</evidence>
<evidence type="ECO:0000259" key="7">
    <source>
        <dbReference type="Pfam" id="PF00891"/>
    </source>
</evidence>
<dbReference type="GO" id="GO:0102303">
    <property type="term" value="F:resveratrol 3,5-O-dimethyltransferase activity"/>
    <property type="evidence" value="ECO:0007669"/>
    <property type="project" value="UniProtKB-EC"/>
</dbReference>
<dbReference type="GO" id="GO:0032259">
    <property type="term" value="P:methylation"/>
    <property type="evidence" value="ECO:0007669"/>
    <property type="project" value="UniProtKB-KW"/>
</dbReference>
<evidence type="ECO:0000256" key="1">
    <source>
        <dbReference type="ARBA" id="ARBA00022603"/>
    </source>
</evidence>
<keyword evidence="10" id="KW-1185">Reference proteome</keyword>
<evidence type="ECO:0000313" key="10">
    <source>
        <dbReference type="Proteomes" id="UP001567538"/>
    </source>
</evidence>
<dbReference type="Gene3D" id="1.10.10.10">
    <property type="entry name" value="Winged helix-like DNA-binding domain superfamily/Winged helix DNA-binding domain"/>
    <property type="match status" value="1"/>
</dbReference>
<evidence type="ECO:0000256" key="2">
    <source>
        <dbReference type="ARBA" id="ARBA00022679"/>
    </source>
</evidence>
<evidence type="ECO:0000256" key="5">
    <source>
        <dbReference type="ARBA" id="ARBA00034481"/>
    </source>
</evidence>
<name>A0ABD1I1Y6_SALDI</name>
<feature type="domain" description="O-methyltransferase dimerisation" evidence="8">
    <location>
        <begin position="21"/>
        <end position="110"/>
    </location>
</feature>
<dbReference type="PROSITE" id="PS51683">
    <property type="entry name" value="SAM_OMT_II"/>
    <property type="match status" value="1"/>
</dbReference>
<dbReference type="InterPro" id="IPR036390">
    <property type="entry name" value="WH_DNA-bd_sf"/>
</dbReference>
<keyword evidence="1 9" id="KW-0489">Methyltransferase</keyword>
<comment type="pathway">
    <text evidence="4">Flavonoid metabolism.</text>
</comment>
<dbReference type="EMBL" id="JBEAFC010000003">
    <property type="protein sequence ID" value="KAL1562756.1"/>
    <property type="molecule type" value="Genomic_DNA"/>
</dbReference>
<organism evidence="9 10">
    <name type="scientific">Salvia divinorum</name>
    <name type="common">Maria pastora</name>
    <name type="synonym">Diviner's sage</name>
    <dbReference type="NCBI Taxonomy" id="28513"/>
    <lineage>
        <taxon>Eukaryota</taxon>
        <taxon>Viridiplantae</taxon>
        <taxon>Streptophyta</taxon>
        <taxon>Embryophyta</taxon>
        <taxon>Tracheophyta</taxon>
        <taxon>Spermatophyta</taxon>
        <taxon>Magnoliopsida</taxon>
        <taxon>eudicotyledons</taxon>
        <taxon>Gunneridae</taxon>
        <taxon>Pentapetalae</taxon>
        <taxon>asterids</taxon>
        <taxon>lamiids</taxon>
        <taxon>Lamiales</taxon>
        <taxon>Lamiaceae</taxon>
        <taxon>Nepetoideae</taxon>
        <taxon>Mentheae</taxon>
        <taxon>Salviinae</taxon>
        <taxon>Salvia</taxon>
        <taxon>Salvia subgen. Calosphace</taxon>
    </lineage>
</organism>
<dbReference type="CDD" id="cd02440">
    <property type="entry name" value="AdoMet_MTases"/>
    <property type="match status" value="1"/>
</dbReference>
<dbReference type="GO" id="GO:0008757">
    <property type="term" value="F:S-adenosylmethionine-dependent methyltransferase activity"/>
    <property type="evidence" value="ECO:0007669"/>
    <property type="project" value="UniProtKB-ARBA"/>
</dbReference>
<dbReference type="InterPro" id="IPR012967">
    <property type="entry name" value="COMT_dimerisation"/>
</dbReference>
<sequence>MALTDAVDPIQELLDAQSHVWNLIFSYISSMSLKSAIQLGIPDAIHKHNKPITLIQLADALSINKAKSHALFRLMRILVHSKIFNKVKISKDEDEEEAYSLTRTSRLLLRDEPLSFSPFALAMIDPIIADPFHNVTEWFKDECASPFFTRNGSNLFELAGNDRVFNQVFNEGMASDARFVGSILVGKCKHVFEGLTTLVDVGGGTGTVAKVVADAFSGLKCVVLELPHVVARLEGSENLSFVSGDMFEFIPPADAVFFKWIFHDWSDEDCIKILERCKEAIFSSKEKGGKVIIVDMVVDCEKQEDEGIETQLSMDMLMMAVTTGKERSEKEWAELFSAAGFLNYKITPILGLRSVIEVFL</sequence>
<evidence type="ECO:0000256" key="3">
    <source>
        <dbReference type="ARBA" id="ARBA00022691"/>
    </source>
</evidence>
<dbReference type="EC" id="2.1.1.240" evidence="9"/>
<dbReference type="Proteomes" id="UP001567538">
    <property type="component" value="Unassembled WGS sequence"/>
</dbReference>
<dbReference type="FunFam" id="3.40.50.150:FF:000057">
    <property type="entry name" value="O-methyltransferase ZRP4"/>
    <property type="match status" value="1"/>
</dbReference>
<evidence type="ECO:0000313" key="9">
    <source>
        <dbReference type="EMBL" id="KAL1562756.1"/>
    </source>
</evidence>
<dbReference type="FunFam" id="1.10.10.10:FF:000213">
    <property type="entry name" value="Coniferyl alcohol 9-O-methyltransferase"/>
    <property type="match status" value="1"/>
</dbReference>
<keyword evidence="3" id="KW-0949">S-adenosyl-L-methionine</keyword>
<comment type="similarity">
    <text evidence="5">Belongs to the class I-like SAM-binding methyltransferase superfamily. Cation-independent O-methyltransferase family. COMT subfamily.</text>
</comment>
<dbReference type="PIRSF" id="PIRSF005739">
    <property type="entry name" value="O-mtase"/>
    <property type="match status" value="1"/>
</dbReference>
<dbReference type="Pfam" id="PF00891">
    <property type="entry name" value="Methyltransf_2"/>
    <property type="match status" value="1"/>
</dbReference>
<feature type="domain" description="O-methyltransferase C-terminal" evidence="7">
    <location>
        <begin position="132"/>
        <end position="341"/>
    </location>
</feature>
<evidence type="ECO:0000256" key="6">
    <source>
        <dbReference type="PIRSR" id="PIRSR005739-1"/>
    </source>
</evidence>
<keyword evidence="2 9" id="KW-0808">Transferase</keyword>
<dbReference type="InterPro" id="IPR016461">
    <property type="entry name" value="COMT-like"/>
</dbReference>
<accession>A0ABD1I1Y6</accession>
<dbReference type="PANTHER" id="PTHR11746">
    <property type="entry name" value="O-METHYLTRANSFERASE"/>
    <property type="match status" value="1"/>
</dbReference>
<feature type="active site" description="Proton acceptor" evidence="6">
    <location>
        <position position="263"/>
    </location>
</feature>
<dbReference type="AlphaFoldDB" id="A0ABD1I1Y6"/>
<dbReference type="InterPro" id="IPR029063">
    <property type="entry name" value="SAM-dependent_MTases_sf"/>
</dbReference>
<dbReference type="SUPFAM" id="SSF53335">
    <property type="entry name" value="S-adenosyl-L-methionine-dependent methyltransferases"/>
    <property type="match status" value="1"/>
</dbReference>
<dbReference type="SUPFAM" id="SSF46785">
    <property type="entry name" value="Winged helix' DNA-binding domain"/>
    <property type="match status" value="1"/>
</dbReference>
<reference evidence="9 10" key="1">
    <citation type="submission" date="2024-06" db="EMBL/GenBank/DDBJ databases">
        <title>A chromosome level genome sequence of Diviner's sage (Salvia divinorum).</title>
        <authorList>
            <person name="Ford S.A."/>
            <person name="Ro D.-K."/>
            <person name="Ness R.W."/>
            <person name="Phillips M.A."/>
        </authorList>
    </citation>
    <scope>NUCLEOTIDE SEQUENCE [LARGE SCALE GENOMIC DNA]</scope>
    <source>
        <strain evidence="9">SAF-2024a</strain>
        <tissue evidence="9">Leaf</tissue>
    </source>
</reference>
<dbReference type="InterPro" id="IPR001077">
    <property type="entry name" value="COMT_C"/>
</dbReference>
<dbReference type="InterPro" id="IPR036388">
    <property type="entry name" value="WH-like_DNA-bd_sf"/>
</dbReference>
<dbReference type="Gene3D" id="3.40.50.150">
    <property type="entry name" value="Vaccinia Virus protein VP39"/>
    <property type="match status" value="1"/>
</dbReference>
<gene>
    <name evidence="9" type="primary">F8OMT1</name>
    <name evidence="9" type="ORF">AAHA92_05299</name>
</gene>
<protein>
    <submittedName>
        <fullName evidence="9">Flavonoid 8-O-methyltransferase 1</fullName>
        <ecNumber evidence="9">2.1.1.240</ecNumber>
    </submittedName>
</protein>
<evidence type="ECO:0000256" key="4">
    <source>
        <dbReference type="ARBA" id="ARBA00034479"/>
    </source>
</evidence>
<proteinExistence type="inferred from homology"/>
<comment type="caution">
    <text evidence="9">The sequence shown here is derived from an EMBL/GenBank/DDBJ whole genome shotgun (WGS) entry which is preliminary data.</text>
</comment>